<accession>A0ABS6SS92</accession>
<feature type="transmembrane region" description="Helical" evidence="1">
    <location>
        <begin position="72"/>
        <end position="98"/>
    </location>
</feature>
<gene>
    <name evidence="2" type="ORF">KCG45_14265</name>
</gene>
<dbReference type="RefSeq" id="WP_218317964.1">
    <property type="nucleotide sequence ID" value="NZ_JAGSPB010000003.1"/>
</dbReference>
<keyword evidence="1" id="KW-1133">Transmembrane helix</keyword>
<comment type="caution">
    <text evidence="2">The sequence shown here is derived from an EMBL/GenBank/DDBJ whole genome shotgun (WGS) entry which is preliminary data.</text>
</comment>
<sequence length="152" mass="16624">MIGMDILQPAVALMVWTMIMWAWMYASRIPAMNKANVQPDDAQVVGLLDQKLPSKVQWKAHNYNHLHEQPTVFYAVAIVLALLGAGDGMNAFLAWIYVGLRIVHSVVQATANRVMVRFVLFALSSVILIALIVSAAMIVFGAGGQQSPFVTA</sequence>
<dbReference type="Pfam" id="PF01124">
    <property type="entry name" value="MAPEG"/>
    <property type="match status" value="1"/>
</dbReference>
<dbReference type="Proteomes" id="UP000699975">
    <property type="component" value="Unassembled WGS sequence"/>
</dbReference>
<keyword evidence="1" id="KW-0812">Transmembrane</keyword>
<name>A0ABS6SS92_9SPHN</name>
<evidence type="ECO:0000313" key="2">
    <source>
        <dbReference type="EMBL" id="MBV7267347.1"/>
    </source>
</evidence>
<dbReference type="EMBL" id="JAGSPB010000003">
    <property type="protein sequence ID" value="MBV7267347.1"/>
    <property type="molecule type" value="Genomic_DNA"/>
</dbReference>
<protein>
    <submittedName>
        <fullName evidence="2">MAPEG family protein</fullName>
    </submittedName>
</protein>
<feature type="transmembrane region" description="Helical" evidence="1">
    <location>
        <begin position="118"/>
        <end position="140"/>
    </location>
</feature>
<dbReference type="InterPro" id="IPR001129">
    <property type="entry name" value="Membr-assoc_MAPEG"/>
</dbReference>
<proteinExistence type="predicted"/>
<feature type="transmembrane region" description="Helical" evidence="1">
    <location>
        <begin position="6"/>
        <end position="26"/>
    </location>
</feature>
<keyword evidence="1" id="KW-0472">Membrane</keyword>
<evidence type="ECO:0000256" key="1">
    <source>
        <dbReference type="SAM" id="Phobius"/>
    </source>
</evidence>
<reference evidence="2 3" key="1">
    <citation type="submission" date="2021-04" db="EMBL/GenBank/DDBJ databases">
        <authorList>
            <person name="Pira H."/>
            <person name="Risdian C."/>
            <person name="Wink J."/>
        </authorList>
    </citation>
    <scope>NUCLEOTIDE SEQUENCE [LARGE SCALE GENOMIC DNA]</scope>
    <source>
        <strain evidence="2 3">WH131</strain>
    </source>
</reference>
<organism evidence="2 3">
    <name type="scientific">Erythrobacter ani</name>
    <dbReference type="NCBI Taxonomy" id="2827235"/>
    <lineage>
        <taxon>Bacteria</taxon>
        <taxon>Pseudomonadati</taxon>
        <taxon>Pseudomonadota</taxon>
        <taxon>Alphaproteobacteria</taxon>
        <taxon>Sphingomonadales</taxon>
        <taxon>Erythrobacteraceae</taxon>
        <taxon>Erythrobacter/Porphyrobacter group</taxon>
        <taxon>Erythrobacter</taxon>
    </lineage>
</organism>
<keyword evidence="3" id="KW-1185">Reference proteome</keyword>
<evidence type="ECO:0000313" key="3">
    <source>
        <dbReference type="Proteomes" id="UP000699975"/>
    </source>
</evidence>